<feature type="compositionally biased region" description="Polar residues" evidence="1">
    <location>
        <begin position="25"/>
        <end position="35"/>
    </location>
</feature>
<dbReference type="AlphaFoldDB" id="X0Y4F7"/>
<gene>
    <name evidence="2" type="ORF">S01H1_82913</name>
</gene>
<feature type="region of interest" description="Disordered" evidence="1">
    <location>
        <begin position="55"/>
        <end position="77"/>
    </location>
</feature>
<comment type="caution">
    <text evidence="2">The sequence shown here is derived from an EMBL/GenBank/DDBJ whole genome shotgun (WGS) entry which is preliminary data.</text>
</comment>
<evidence type="ECO:0000256" key="1">
    <source>
        <dbReference type="SAM" id="MobiDB-lite"/>
    </source>
</evidence>
<feature type="non-terminal residue" evidence="2">
    <location>
        <position position="155"/>
    </location>
</feature>
<feature type="compositionally biased region" description="Basic and acidic residues" evidence="1">
    <location>
        <begin position="66"/>
        <end position="77"/>
    </location>
</feature>
<dbReference type="EMBL" id="BARS01056270">
    <property type="protein sequence ID" value="GAG42207.1"/>
    <property type="molecule type" value="Genomic_DNA"/>
</dbReference>
<reference evidence="2" key="1">
    <citation type="journal article" date="2014" name="Front. Microbiol.">
        <title>High frequency of phylogenetically diverse reductive dehalogenase-homologous genes in deep subseafloor sedimentary metagenomes.</title>
        <authorList>
            <person name="Kawai M."/>
            <person name="Futagami T."/>
            <person name="Toyoda A."/>
            <person name="Takaki Y."/>
            <person name="Nishi S."/>
            <person name="Hori S."/>
            <person name="Arai W."/>
            <person name="Tsubouchi T."/>
            <person name="Morono Y."/>
            <person name="Uchiyama I."/>
            <person name="Ito T."/>
            <person name="Fujiyama A."/>
            <person name="Inagaki F."/>
            <person name="Takami H."/>
        </authorList>
    </citation>
    <scope>NUCLEOTIDE SEQUENCE</scope>
    <source>
        <strain evidence="2">Expedition CK06-06</strain>
    </source>
</reference>
<name>X0Y4F7_9ZZZZ</name>
<feature type="region of interest" description="Disordered" evidence="1">
    <location>
        <begin position="11"/>
        <end position="35"/>
    </location>
</feature>
<accession>X0Y4F7</accession>
<protein>
    <submittedName>
        <fullName evidence="2">Uncharacterized protein</fullName>
    </submittedName>
</protein>
<proteinExistence type="predicted"/>
<sequence>MKILAYRTTMPFDNRGPNGNPVLSPPTQKSVMPSNNVPTIRDLLDGRIKITDVYPHGGGDWSPGHDTSKNYREKGDDYKRKERDETILKDLMKNRGALPETWRVRVDKGSLSFISFPLAQKYMREKGIPYRYLSRVAQTQDKKNKVSTIADTINK</sequence>
<evidence type="ECO:0000313" key="2">
    <source>
        <dbReference type="EMBL" id="GAG42207.1"/>
    </source>
</evidence>
<organism evidence="2">
    <name type="scientific">marine sediment metagenome</name>
    <dbReference type="NCBI Taxonomy" id="412755"/>
    <lineage>
        <taxon>unclassified sequences</taxon>
        <taxon>metagenomes</taxon>
        <taxon>ecological metagenomes</taxon>
    </lineage>
</organism>